<dbReference type="PANTHER" id="PTHR16186:SF9">
    <property type="entry name" value="SH2 DOMAIN-CONTAINING PROTEIN"/>
    <property type="match status" value="1"/>
</dbReference>
<dbReference type="CDD" id="cd00173">
    <property type="entry name" value="SH2"/>
    <property type="match status" value="1"/>
</dbReference>
<accession>A0A8B8DX76</accession>
<dbReference type="PANTHER" id="PTHR16186">
    <property type="entry name" value="SIGNAL-TRANSDUCING ADAPTOR PROTEIN-RELATED"/>
    <property type="match status" value="1"/>
</dbReference>
<feature type="compositionally biased region" description="Basic and acidic residues" evidence="3">
    <location>
        <begin position="467"/>
        <end position="479"/>
    </location>
</feature>
<dbReference type="SUPFAM" id="SSF50729">
    <property type="entry name" value="PH domain-like"/>
    <property type="match status" value="1"/>
</dbReference>
<evidence type="ECO:0000256" key="1">
    <source>
        <dbReference type="ARBA" id="ARBA00022999"/>
    </source>
</evidence>
<dbReference type="InterPro" id="IPR039111">
    <property type="entry name" value="STAP1/STAP2"/>
</dbReference>
<evidence type="ECO:0000313" key="6">
    <source>
        <dbReference type="RefSeq" id="XP_022332525.1"/>
    </source>
</evidence>
<feature type="compositionally biased region" description="Gly residues" evidence="3">
    <location>
        <begin position="143"/>
        <end position="153"/>
    </location>
</feature>
<feature type="compositionally biased region" description="Low complexity" evidence="3">
    <location>
        <begin position="180"/>
        <end position="195"/>
    </location>
</feature>
<name>A0A8B8DX76_CRAVI</name>
<dbReference type="Pfam" id="PF00017">
    <property type="entry name" value="SH2"/>
    <property type="match status" value="1"/>
</dbReference>
<evidence type="ECO:0000313" key="5">
    <source>
        <dbReference type="Proteomes" id="UP000694844"/>
    </source>
</evidence>
<feature type="domain" description="SH2" evidence="4">
    <location>
        <begin position="221"/>
        <end position="325"/>
    </location>
</feature>
<dbReference type="KEGG" id="cvn:111130111"/>
<feature type="compositionally biased region" description="Basic and acidic residues" evidence="3">
    <location>
        <begin position="614"/>
        <end position="641"/>
    </location>
</feature>
<protein>
    <submittedName>
        <fullName evidence="6">Uncharacterized protein LOC111130111 isoform X1</fullName>
    </submittedName>
</protein>
<evidence type="ECO:0000256" key="3">
    <source>
        <dbReference type="SAM" id="MobiDB-lite"/>
    </source>
</evidence>
<keyword evidence="5" id="KW-1185">Reference proteome</keyword>
<dbReference type="PROSITE" id="PS50001">
    <property type="entry name" value="SH2"/>
    <property type="match status" value="1"/>
</dbReference>
<evidence type="ECO:0000256" key="2">
    <source>
        <dbReference type="PROSITE-ProRule" id="PRU00191"/>
    </source>
</evidence>
<dbReference type="InterPro" id="IPR000980">
    <property type="entry name" value="SH2"/>
</dbReference>
<feature type="compositionally biased region" description="Acidic residues" evidence="3">
    <location>
        <begin position="773"/>
        <end position="783"/>
    </location>
</feature>
<feature type="compositionally biased region" description="Pro residues" evidence="3">
    <location>
        <begin position="555"/>
        <end position="564"/>
    </location>
</feature>
<evidence type="ECO:0000259" key="4">
    <source>
        <dbReference type="PROSITE" id="PS50001"/>
    </source>
</evidence>
<organism evidence="5 6">
    <name type="scientific">Crassostrea virginica</name>
    <name type="common">Eastern oyster</name>
    <dbReference type="NCBI Taxonomy" id="6565"/>
    <lineage>
        <taxon>Eukaryota</taxon>
        <taxon>Metazoa</taxon>
        <taxon>Spiralia</taxon>
        <taxon>Lophotrochozoa</taxon>
        <taxon>Mollusca</taxon>
        <taxon>Bivalvia</taxon>
        <taxon>Autobranchia</taxon>
        <taxon>Pteriomorphia</taxon>
        <taxon>Ostreida</taxon>
        <taxon>Ostreoidea</taxon>
        <taxon>Ostreidae</taxon>
        <taxon>Crassostrea</taxon>
    </lineage>
</organism>
<dbReference type="Gene3D" id="2.30.29.30">
    <property type="entry name" value="Pleckstrin-homology domain (PH domain)/Phosphotyrosine-binding domain (PTB)"/>
    <property type="match status" value="1"/>
</dbReference>
<dbReference type="RefSeq" id="XP_022332525.1">
    <property type="nucleotide sequence ID" value="XM_022476817.1"/>
</dbReference>
<reference evidence="6" key="1">
    <citation type="submission" date="2025-08" db="UniProtKB">
        <authorList>
            <consortium name="RefSeq"/>
        </authorList>
    </citation>
    <scope>IDENTIFICATION</scope>
    <source>
        <tissue evidence="6">Whole sample</tissue>
    </source>
</reference>
<feature type="region of interest" description="Disordered" evidence="3">
    <location>
        <begin position="751"/>
        <end position="783"/>
    </location>
</feature>
<sequence length="783" mass="87081">MMDANRFFESWLEHKGKQGRGYSKIWCVLKGRTIHIFAEKDNRNENTVIGSLTIDNKTDLECSGNDKEGYKLELTTVGLDKARRVNRFKTRKKVEREMWRAYIVGLSKGTVPNNLDLMEAQIEDIRVRINSFLQEEALIVSGGGTPSIGGGSRHQGLQKRTSVSRSEDSGVDTASRYPQSIGTRHSSSSGSRDTISGGGGGPTMRHKFSNNPRMDDEPPSWFFQNCSRDFAEKILVNSGQFGNTLMRESSSQKSNGSYVISKIGKVDGVVKVEHFEVERIDRGYRIKVENDHEPQKNLTGVINTFRFIAGYDNTIPMRTNNLAELGLTEEDSNPYNMKRIQRELPNKSHELPEPLPDYEEPVQRPSKTFTPGILKKEQAKYERRNVQRFGTTRSSHVAKFSNKTPRPPSPMEEFDPPAPHRESLYINSPESSTAASSQKSRIPTPPESCPPPPEPHTPGTQAYCNEAEFKDLKGKEPFHKRSKSVPNIWNQMSLHSQGEDDLHTPVNRNIPPPKSVIPAAPPPPPVVNPPACITSPTQKAPVSILKPTNRGALPSLPPLPPTPDEGPRSTVDTSALNAACLGLRPVAKSQEDKKKASSYLPPDHVPTPSQLGLRRVENTKTKEEQTPKDYDDHESFQDKLKRFQKIPPSTAPKPAGKPVTKAKDISPSSVNINKTSENLAIESHDTNSNRRFVAIQNKGLTSSQSSPALHKEYYNSNEQIPTSGGDEDTYDDAISMGVGRKPSFIRKLEEQIGRPAPGPLGAAMVPEIKPMTEEEEEEYHEIK</sequence>
<dbReference type="AlphaFoldDB" id="A0A8B8DX76"/>
<dbReference type="SUPFAM" id="SSF55550">
    <property type="entry name" value="SH2 domain"/>
    <property type="match status" value="1"/>
</dbReference>
<feature type="compositionally biased region" description="Polar residues" evidence="3">
    <location>
        <begin position="425"/>
        <end position="441"/>
    </location>
</feature>
<gene>
    <name evidence="6" type="primary">LOC111130111</name>
</gene>
<dbReference type="SMART" id="SM00252">
    <property type="entry name" value="SH2"/>
    <property type="match status" value="1"/>
</dbReference>
<feature type="region of interest" description="Disordered" evidence="3">
    <location>
        <begin position="143"/>
        <end position="217"/>
    </location>
</feature>
<dbReference type="InterPro" id="IPR036860">
    <property type="entry name" value="SH2_dom_sf"/>
</dbReference>
<feature type="region of interest" description="Disordered" evidence="3">
    <location>
        <begin position="547"/>
        <end position="671"/>
    </location>
</feature>
<feature type="compositionally biased region" description="Basic and acidic residues" evidence="3">
    <location>
        <begin position="374"/>
        <end position="385"/>
    </location>
</feature>
<proteinExistence type="predicted"/>
<dbReference type="GO" id="GO:0035591">
    <property type="term" value="F:signaling adaptor activity"/>
    <property type="evidence" value="ECO:0007669"/>
    <property type="project" value="InterPro"/>
</dbReference>
<dbReference type="Gene3D" id="3.30.505.10">
    <property type="entry name" value="SH2 domain"/>
    <property type="match status" value="1"/>
</dbReference>
<dbReference type="GeneID" id="111130111"/>
<feature type="region of interest" description="Disordered" evidence="3">
    <location>
        <begin position="716"/>
        <end position="735"/>
    </location>
</feature>
<dbReference type="InterPro" id="IPR011993">
    <property type="entry name" value="PH-like_dom_sf"/>
</dbReference>
<dbReference type="OrthoDB" id="6086001at2759"/>
<keyword evidence="1 2" id="KW-0727">SH2 domain</keyword>
<feature type="region of interest" description="Disordered" evidence="3">
    <location>
        <begin position="344"/>
        <end position="481"/>
    </location>
</feature>
<feature type="region of interest" description="Disordered" evidence="3">
    <location>
        <begin position="493"/>
        <end position="534"/>
    </location>
</feature>
<feature type="compositionally biased region" description="Pro residues" evidence="3">
    <location>
        <begin position="510"/>
        <end position="528"/>
    </location>
</feature>
<feature type="compositionally biased region" description="Pro residues" evidence="3">
    <location>
        <begin position="443"/>
        <end position="456"/>
    </location>
</feature>
<dbReference type="Proteomes" id="UP000694844">
    <property type="component" value="Chromosome 4"/>
</dbReference>